<dbReference type="InterPro" id="IPR029068">
    <property type="entry name" value="Glyas_Bleomycin-R_OHBP_Dase"/>
</dbReference>
<organism evidence="2 3">
    <name type="scientific">Streptomonospora alba</name>
    <dbReference type="NCBI Taxonomy" id="183763"/>
    <lineage>
        <taxon>Bacteria</taxon>
        <taxon>Bacillati</taxon>
        <taxon>Actinomycetota</taxon>
        <taxon>Actinomycetes</taxon>
        <taxon>Streptosporangiales</taxon>
        <taxon>Nocardiopsidaceae</taxon>
        <taxon>Streptomonospora</taxon>
    </lineage>
</organism>
<dbReference type="Pfam" id="PF00903">
    <property type="entry name" value="Glyoxalase"/>
    <property type="match status" value="1"/>
</dbReference>
<gene>
    <name evidence="2" type="ORF">LP52_12350</name>
</gene>
<evidence type="ECO:0000259" key="1">
    <source>
        <dbReference type="PROSITE" id="PS51819"/>
    </source>
</evidence>
<dbReference type="EMBL" id="JROO01000022">
    <property type="protein sequence ID" value="KIH98608.1"/>
    <property type="molecule type" value="Genomic_DNA"/>
</dbReference>
<reference evidence="3" key="1">
    <citation type="journal article" date="2015" name="Chem. Biol.">
        <title>Structure, bioactivity, and resistance mechanism of streptomonomicin, an unusual lasso Peptide from an understudied halophilic actinomycete.</title>
        <authorList>
            <person name="Metelev M."/>
            <person name="Tietz J.I."/>
            <person name="Melby J.O."/>
            <person name="Blair P.M."/>
            <person name="Zhu L."/>
            <person name="Livnat I."/>
            <person name="Severinov K."/>
            <person name="Mitchell D.A."/>
        </authorList>
    </citation>
    <scope>NUCLEOTIDE SEQUENCE [LARGE SCALE GENOMIC DNA]</scope>
    <source>
        <strain evidence="3">YIM 90003</strain>
    </source>
</reference>
<feature type="domain" description="VOC" evidence="1">
    <location>
        <begin position="11"/>
        <end position="130"/>
    </location>
</feature>
<dbReference type="Gene3D" id="3.30.720.120">
    <property type="match status" value="1"/>
</dbReference>
<proteinExistence type="predicted"/>
<dbReference type="InterPro" id="IPR037523">
    <property type="entry name" value="VOC_core"/>
</dbReference>
<dbReference type="InterPro" id="IPR004360">
    <property type="entry name" value="Glyas_Fos-R_dOase_dom"/>
</dbReference>
<protein>
    <submittedName>
        <fullName evidence="2">Glyoxalase</fullName>
    </submittedName>
</protein>
<keyword evidence="3" id="KW-1185">Reference proteome</keyword>
<dbReference type="PANTHER" id="PTHR34109">
    <property type="entry name" value="BNAUNNG04460D PROTEIN-RELATED"/>
    <property type="match status" value="1"/>
</dbReference>
<dbReference type="Proteomes" id="UP000031675">
    <property type="component" value="Unassembled WGS sequence"/>
</dbReference>
<evidence type="ECO:0000313" key="3">
    <source>
        <dbReference type="Proteomes" id="UP000031675"/>
    </source>
</evidence>
<accession>A0A0C2G5P3</accession>
<comment type="caution">
    <text evidence="2">The sequence shown here is derived from an EMBL/GenBank/DDBJ whole genome shotgun (WGS) entry which is preliminary data.</text>
</comment>
<name>A0A0C2G5P3_9ACTN</name>
<evidence type="ECO:0000313" key="2">
    <source>
        <dbReference type="EMBL" id="KIH98608.1"/>
    </source>
</evidence>
<dbReference type="AlphaFoldDB" id="A0A0C2G5P3"/>
<dbReference type="PANTHER" id="PTHR34109:SF1">
    <property type="entry name" value="VOC DOMAIN-CONTAINING PROTEIN"/>
    <property type="match status" value="1"/>
</dbReference>
<dbReference type="OrthoDB" id="9806868at2"/>
<sequence length="133" mass="13976">MAETSATAAPNPGVWPCLGYRDAEAALRFLTGVFGFEERAVYRSADGTRIEHAELRWPEGGGLMFGSTNAGERGADGAVLYVVTVDPDAVHERAVAAGATVQLAPYDADYGSRNVTIADPEGASWTFGTYTGS</sequence>
<dbReference type="STRING" id="183763.LP52_12350"/>
<dbReference type="SUPFAM" id="SSF54593">
    <property type="entry name" value="Glyoxalase/Bleomycin resistance protein/Dihydroxybiphenyl dioxygenase"/>
    <property type="match status" value="1"/>
</dbReference>
<dbReference type="PROSITE" id="PS51819">
    <property type="entry name" value="VOC"/>
    <property type="match status" value="1"/>
</dbReference>
<dbReference type="Gene3D" id="3.30.720.110">
    <property type="match status" value="1"/>
</dbReference>